<dbReference type="InterPro" id="IPR038656">
    <property type="entry name" value="Peptidase_G1_sf"/>
</dbReference>
<protein>
    <submittedName>
        <fullName evidence="3">G1 family endopeptidase</fullName>
    </submittedName>
</protein>
<dbReference type="Gene3D" id="2.60.120.700">
    <property type="entry name" value="Peptidase G1"/>
    <property type="match status" value="1"/>
</dbReference>
<feature type="signal peptide" evidence="2">
    <location>
        <begin position="1"/>
        <end position="27"/>
    </location>
</feature>
<dbReference type="InterPro" id="IPR000250">
    <property type="entry name" value="Peptidase_G1"/>
</dbReference>
<dbReference type="EMBL" id="CP104067">
    <property type="protein sequence ID" value="WAH43354.1"/>
    <property type="molecule type" value="Genomic_DNA"/>
</dbReference>
<dbReference type="PANTHER" id="PTHR37536">
    <property type="entry name" value="PUTATIVE (AFU_ORTHOLOGUE AFUA_3G02970)-RELATED"/>
    <property type="match status" value="1"/>
</dbReference>
<accession>A0ABY6ZK92</accession>
<keyword evidence="2" id="KW-0732">Signal</keyword>
<evidence type="ECO:0000313" key="3">
    <source>
        <dbReference type="EMBL" id="WAH43354.1"/>
    </source>
</evidence>
<organism evidence="3 4">
    <name type="scientific">Alicyclobacillus fastidiosus</name>
    <dbReference type="NCBI Taxonomy" id="392011"/>
    <lineage>
        <taxon>Bacteria</taxon>
        <taxon>Bacillati</taxon>
        <taxon>Bacillota</taxon>
        <taxon>Bacilli</taxon>
        <taxon>Bacillales</taxon>
        <taxon>Alicyclobacillaceae</taxon>
        <taxon>Alicyclobacillus</taxon>
    </lineage>
</organism>
<dbReference type="RefSeq" id="WP_268007238.1">
    <property type="nucleotide sequence ID" value="NZ_BSUT01000001.1"/>
</dbReference>
<dbReference type="PANTHER" id="PTHR37536:SF1">
    <property type="entry name" value="ASPERGILLOPEPSIN, PUTAITVE (AFU_ORTHOLOGUE AFUA_7G01200)"/>
    <property type="match status" value="1"/>
</dbReference>
<gene>
    <name evidence="3" type="ORF">NZD89_08170</name>
</gene>
<keyword evidence="4" id="KW-1185">Reference proteome</keyword>
<name>A0ABY6ZK92_9BACL</name>
<evidence type="ECO:0000256" key="1">
    <source>
        <dbReference type="SAM" id="MobiDB-lite"/>
    </source>
</evidence>
<dbReference type="InterPro" id="IPR013320">
    <property type="entry name" value="ConA-like_dom_sf"/>
</dbReference>
<dbReference type="SUPFAM" id="SSF49899">
    <property type="entry name" value="Concanavalin A-like lectins/glucanases"/>
    <property type="match status" value="1"/>
</dbReference>
<evidence type="ECO:0000256" key="2">
    <source>
        <dbReference type="SAM" id="SignalP"/>
    </source>
</evidence>
<dbReference type="CDD" id="cd13426">
    <property type="entry name" value="Peptidase_G1"/>
    <property type="match status" value="1"/>
</dbReference>
<evidence type="ECO:0000313" key="4">
    <source>
        <dbReference type="Proteomes" id="UP001164761"/>
    </source>
</evidence>
<proteinExistence type="predicted"/>
<feature type="chain" id="PRO_5047076668" evidence="2">
    <location>
        <begin position="28"/>
        <end position="295"/>
    </location>
</feature>
<feature type="region of interest" description="Disordered" evidence="1">
    <location>
        <begin position="269"/>
        <end position="295"/>
    </location>
</feature>
<dbReference type="Pfam" id="PF01828">
    <property type="entry name" value="Peptidase_A4"/>
    <property type="match status" value="1"/>
</dbReference>
<sequence>MKKRYMTTNVAILAILSVSAIPATAMASVATYTHPGTDITNLPNTPVVSADHTDYTHPGVVISNAPRQPLTPNSSLAPNSKGVVNYGWSASNWSGYAVTGSTYNDITGDWVVPTVSETSKSTYSSTWIGIDGFNNSDLIQTGTEQDYVNGKAQYDAWWEILPAAETVITTMAVYPGDHMTAHIHNNGNGTWTITLNDTTRNETFSTTKSYSGPGTSAEWIQEAPEINGRIATLAHYGETTFDPDTVNGVNPGLTSSDSGYMVQNNVTVSVPSNPDSDTDGFNVAYGSTQPTPPQS</sequence>
<reference evidence="3" key="1">
    <citation type="submission" date="2022-08" db="EMBL/GenBank/DDBJ databases">
        <title>Alicyclobacillus fastidiosus DSM 17978, complete genome.</title>
        <authorList>
            <person name="Wang Q."/>
            <person name="Cai R."/>
            <person name="Wang Z."/>
        </authorList>
    </citation>
    <scope>NUCLEOTIDE SEQUENCE</scope>
    <source>
        <strain evidence="3">DSM 17978</strain>
    </source>
</reference>
<dbReference type="Proteomes" id="UP001164761">
    <property type="component" value="Chromosome"/>
</dbReference>